<feature type="domain" description="Helicase ATP-binding" evidence="2">
    <location>
        <begin position="219"/>
        <end position="305"/>
    </location>
</feature>
<name>A0A443S608_9ACAR</name>
<dbReference type="SUPFAM" id="SSF52540">
    <property type="entry name" value="P-loop containing nucleoside triphosphate hydrolases"/>
    <property type="match status" value="1"/>
</dbReference>
<gene>
    <name evidence="3" type="ORF">B4U80_02824</name>
</gene>
<comment type="caution">
    <text evidence="3">The sequence shown here is derived from an EMBL/GenBank/DDBJ whole genome shotgun (WGS) entry which is preliminary data.</text>
</comment>
<dbReference type="InterPro" id="IPR038718">
    <property type="entry name" value="SNF2-like_sf"/>
</dbReference>
<dbReference type="EMBL" id="NCKV01007400">
    <property type="protein sequence ID" value="RWS22986.1"/>
    <property type="molecule type" value="Genomic_DNA"/>
</dbReference>
<dbReference type="PANTHER" id="PTHR45629:SF7">
    <property type="entry name" value="DNA EXCISION REPAIR PROTEIN ERCC-6-RELATED"/>
    <property type="match status" value="1"/>
</dbReference>
<dbReference type="PROSITE" id="PS51192">
    <property type="entry name" value="HELICASE_ATP_BIND_1"/>
    <property type="match status" value="1"/>
</dbReference>
<dbReference type="InterPro" id="IPR014001">
    <property type="entry name" value="Helicase_ATP-bd"/>
</dbReference>
<organism evidence="3 4">
    <name type="scientific">Leptotrombidium deliense</name>
    <dbReference type="NCBI Taxonomy" id="299467"/>
    <lineage>
        <taxon>Eukaryota</taxon>
        <taxon>Metazoa</taxon>
        <taxon>Ecdysozoa</taxon>
        <taxon>Arthropoda</taxon>
        <taxon>Chelicerata</taxon>
        <taxon>Arachnida</taxon>
        <taxon>Acari</taxon>
        <taxon>Acariformes</taxon>
        <taxon>Trombidiformes</taxon>
        <taxon>Prostigmata</taxon>
        <taxon>Anystina</taxon>
        <taxon>Parasitengona</taxon>
        <taxon>Trombiculoidea</taxon>
        <taxon>Trombiculidae</taxon>
        <taxon>Leptotrombidium</taxon>
    </lineage>
</organism>
<feature type="compositionally biased region" description="Polar residues" evidence="1">
    <location>
        <begin position="125"/>
        <end position="136"/>
    </location>
</feature>
<evidence type="ECO:0000313" key="3">
    <source>
        <dbReference type="EMBL" id="RWS22986.1"/>
    </source>
</evidence>
<dbReference type="VEuPathDB" id="VectorBase:LDEU009054"/>
<evidence type="ECO:0000256" key="1">
    <source>
        <dbReference type="SAM" id="MobiDB-lite"/>
    </source>
</evidence>
<dbReference type="STRING" id="299467.A0A443S608"/>
<feature type="non-terminal residue" evidence="3">
    <location>
        <position position="305"/>
    </location>
</feature>
<dbReference type="Gene3D" id="3.40.50.10810">
    <property type="entry name" value="Tandem AAA-ATPase domain"/>
    <property type="match status" value="1"/>
</dbReference>
<feature type="region of interest" description="Disordered" evidence="1">
    <location>
        <begin position="90"/>
        <end position="136"/>
    </location>
</feature>
<accession>A0A443S608</accession>
<dbReference type="AlphaFoldDB" id="A0A443S608"/>
<dbReference type="InterPro" id="IPR027417">
    <property type="entry name" value="P-loop_NTPase"/>
</dbReference>
<evidence type="ECO:0000259" key="2">
    <source>
        <dbReference type="PROSITE" id="PS51192"/>
    </source>
</evidence>
<feature type="region of interest" description="Disordered" evidence="1">
    <location>
        <begin position="1"/>
        <end position="23"/>
    </location>
</feature>
<dbReference type="GO" id="GO:0005524">
    <property type="term" value="F:ATP binding"/>
    <property type="evidence" value="ECO:0007669"/>
    <property type="project" value="InterPro"/>
</dbReference>
<evidence type="ECO:0000313" key="4">
    <source>
        <dbReference type="Proteomes" id="UP000288716"/>
    </source>
</evidence>
<protein>
    <submittedName>
        <fullName evidence="3">DNA excision repair protein ERCC-6-like protein</fullName>
    </submittedName>
</protein>
<dbReference type="InterPro" id="IPR050496">
    <property type="entry name" value="SNF2_RAD54_helicase_repair"/>
</dbReference>
<sequence>MDSVGSCGSEPCIPDEQSTSSDQFEVDLASIPCVENCKQLLSLGVKAYDQRCYEKNVLQQASKHFSQSYNDASTSESLSEEADDKELDIELQKDDSPMFSDENEDQEWIPSDGDSAVESDDETNEFSLNRNAKPNNETVEKRVKHELNDACRSRNKIIDDGVDKNYNKRLKLYKAELLLRNETISDDEQFTVVDGDFRLPTSVWEKLYPYQQSGVKWLWELHQNNCGGIIGDEMGLGKTIQVIAFLVGLKCSKIHCFREENTTLGPVILVCPATVMHQWVNEFHTWWPPFRVAILHHTGSFKGSK</sequence>
<dbReference type="GO" id="GO:0006283">
    <property type="term" value="P:transcription-coupled nucleotide-excision repair"/>
    <property type="evidence" value="ECO:0007669"/>
    <property type="project" value="TreeGrafter"/>
</dbReference>
<dbReference type="OrthoDB" id="6513548at2759"/>
<dbReference type="Proteomes" id="UP000288716">
    <property type="component" value="Unassembled WGS sequence"/>
</dbReference>
<feature type="compositionally biased region" description="Acidic residues" evidence="1">
    <location>
        <begin position="115"/>
        <end position="124"/>
    </location>
</feature>
<reference evidence="3 4" key="1">
    <citation type="journal article" date="2018" name="Gigascience">
        <title>Genomes of trombidid mites reveal novel predicted allergens and laterally-transferred genes associated with secondary metabolism.</title>
        <authorList>
            <person name="Dong X."/>
            <person name="Chaisiri K."/>
            <person name="Xia D."/>
            <person name="Armstrong S.D."/>
            <person name="Fang Y."/>
            <person name="Donnelly M.J."/>
            <person name="Kadowaki T."/>
            <person name="McGarry J.W."/>
            <person name="Darby A.C."/>
            <person name="Makepeace B.L."/>
        </authorList>
    </citation>
    <scope>NUCLEOTIDE SEQUENCE [LARGE SCALE GENOMIC DNA]</scope>
    <source>
        <strain evidence="3">UoL-UT</strain>
    </source>
</reference>
<keyword evidence="4" id="KW-1185">Reference proteome</keyword>
<dbReference type="GO" id="GO:0005634">
    <property type="term" value="C:nucleus"/>
    <property type="evidence" value="ECO:0007669"/>
    <property type="project" value="TreeGrafter"/>
</dbReference>
<dbReference type="PANTHER" id="PTHR45629">
    <property type="entry name" value="SNF2/RAD54 FAMILY MEMBER"/>
    <property type="match status" value="1"/>
</dbReference>
<proteinExistence type="predicted"/>
<dbReference type="InterPro" id="IPR000330">
    <property type="entry name" value="SNF2_N"/>
</dbReference>
<dbReference type="GO" id="GO:0008094">
    <property type="term" value="F:ATP-dependent activity, acting on DNA"/>
    <property type="evidence" value="ECO:0007669"/>
    <property type="project" value="TreeGrafter"/>
</dbReference>
<dbReference type="Pfam" id="PF00176">
    <property type="entry name" value="SNF2-rel_dom"/>
    <property type="match status" value="1"/>
</dbReference>